<dbReference type="EMBL" id="JAFBBZ010000001">
    <property type="protein sequence ID" value="MBM7509765.1"/>
    <property type="molecule type" value="Genomic_DNA"/>
</dbReference>
<dbReference type="PANTHER" id="PTHR33154">
    <property type="entry name" value="TRANSCRIPTIONAL REGULATOR, ARSR FAMILY"/>
    <property type="match status" value="1"/>
</dbReference>
<evidence type="ECO:0000256" key="1">
    <source>
        <dbReference type="ARBA" id="ARBA00023015"/>
    </source>
</evidence>
<keyword evidence="6" id="KW-1185">Reference proteome</keyword>
<dbReference type="SMART" id="SM00418">
    <property type="entry name" value="HTH_ARSR"/>
    <property type="match status" value="1"/>
</dbReference>
<dbReference type="InterPro" id="IPR011991">
    <property type="entry name" value="ArsR-like_HTH"/>
</dbReference>
<evidence type="ECO:0000313" key="6">
    <source>
        <dbReference type="Proteomes" id="UP000732378"/>
    </source>
</evidence>
<dbReference type="InterPro" id="IPR036390">
    <property type="entry name" value="WH_DNA-bd_sf"/>
</dbReference>
<organism evidence="5 6">
    <name type="scientific">Nocardioides salarius</name>
    <dbReference type="NCBI Taxonomy" id="374513"/>
    <lineage>
        <taxon>Bacteria</taxon>
        <taxon>Bacillati</taxon>
        <taxon>Actinomycetota</taxon>
        <taxon>Actinomycetes</taxon>
        <taxon>Propionibacteriales</taxon>
        <taxon>Nocardioidaceae</taxon>
        <taxon>Nocardioides</taxon>
    </lineage>
</organism>
<proteinExistence type="predicted"/>
<name>A0ABS2MF09_9ACTN</name>
<gene>
    <name evidence="5" type="ORF">JOE61_003579</name>
</gene>
<evidence type="ECO:0000256" key="3">
    <source>
        <dbReference type="ARBA" id="ARBA00023163"/>
    </source>
</evidence>
<evidence type="ECO:0000259" key="4">
    <source>
        <dbReference type="PROSITE" id="PS50987"/>
    </source>
</evidence>
<dbReference type="PANTHER" id="PTHR33154:SF18">
    <property type="entry name" value="ARSENICAL RESISTANCE OPERON REPRESSOR"/>
    <property type="match status" value="1"/>
</dbReference>
<dbReference type="Proteomes" id="UP000732378">
    <property type="component" value="Unassembled WGS sequence"/>
</dbReference>
<dbReference type="RefSeq" id="WP_204797301.1">
    <property type="nucleotide sequence ID" value="NZ_CAXICV010000310.1"/>
</dbReference>
<dbReference type="SUPFAM" id="SSF46785">
    <property type="entry name" value="Winged helix' DNA-binding domain"/>
    <property type="match status" value="1"/>
</dbReference>
<dbReference type="CDD" id="cd00090">
    <property type="entry name" value="HTH_ARSR"/>
    <property type="match status" value="1"/>
</dbReference>
<dbReference type="PRINTS" id="PR00778">
    <property type="entry name" value="HTHARSR"/>
</dbReference>
<keyword evidence="2" id="KW-0238">DNA-binding</keyword>
<dbReference type="Gene3D" id="1.10.10.10">
    <property type="entry name" value="Winged helix-like DNA-binding domain superfamily/Winged helix DNA-binding domain"/>
    <property type="match status" value="1"/>
</dbReference>
<dbReference type="InterPro" id="IPR036388">
    <property type="entry name" value="WH-like_DNA-bd_sf"/>
</dbReference>
<keyword evidence="3" id="KW-0804">Transcription</keyword>
<sequence>MSMSGCAPDDPLAGCTPLAREPLSAEQAAAIAPMLKAVADPVRLRLLSLVLSHQDGEACVCDLQPAFDLSQPTISHHLKVLHEAGLLHREKRGVWVYYRVRPEAMQAFLTLFAAVPDPLSGAASTTTTTTAGAPA</sequence>
<protein>
    <submittedName>
        <fullName evidence="5">ArsR family transcriptional regulator</fullName>
    </submittedName>
</protein>
<accession>A0ABS2MF09</accession>
<comment type="caution">
    <text evidence="5">The sequence shown here is derived from an EMBL/GenBank/DDBJ whole genome shotgun (WGS) entry which is preliminary data.</text>
</comment>
<dbReference type="Pfam" id="PF01022">
    <property type="entry name" value="HTH_5"/>
    <property type="match status" value="1"/>
</dbReference>
<dbReference type="InterPro" id="IPR001845">
    <property type="entry name" value="HTH_ArsR_DNA-bd_dom"/>
</dbReference>
<reference evidence="5 6" key="1">
    <citation type="submission" date="2021-01" db="EMBL/GenBank/DDBJ databases">
        <title>Sequencing the genomes of 1000 actinobacteria strains.</title>
        <authorList>
            <person name="Klenk H.-P."/>
        </authorList>
    </citation>
    <scope>NUCLEOTIDE SEQUENCE [LARGE SCALE GENOMIC DNA]</scope>
    <source>
        <strain evidence="5 6">DSM 18239</strain>
    </source>
</reference>
<dbReference type="PROSITE" id="PS50987">
    <property type="entry name" value="HTH_ARSR_2"/>
    <property type="match status" value="1"/>
</dbReference>
<dbReference type="PROSITE" id="PS00846">
    <property type="entry name" value="HTH_ARSR_1"/>
    <property type="match status" value="1"/>
</dbReference>
<dbReference type="InterPro" id="IPR018334">
    <property type="entry name" value="ArsR_HTH"/>
</dbReference>
<keyword evidence="1" id="KW-0805">Transcription regulation</keyword>
<dbReference type="NCBIfam" id="NF033788">
    <property type="entry name" value="HTH_metalloreg"/>
    <property type="match status" value="1"/>
</dbReference>
<feature type="domain" description="HTH arsR-type" evidence="4">
    <location>
        <begin position="23"/>
        <end position="120"/>
    </location>
</feature>
<evidence type="ECO:0000313" key="5">
    <source>
        <dbReference type="EMBL" id="MBM7509765.1"/>
    </source>
</evidence>
<evidence type="ECO:0000256" key="2">
    <source>
        <dbReference type="ARBA" id="ARBA00023125"/>
    </source>
</evidence>
<dbReference type="InterPro" id="IPR051081">
    <property type="entry name" value="HTH_MetalResp_TranReg"/>
</dbReference>